<organism evidence="2 3">
    <name type="scientific">Pisolithus tinctorius Marx 270</name>
    <dbReference type="NCBI Taxonomy" id="870435"/>
    <lineage>
        <taxon>Eukaryota</taxon>
        <taxon>Fungi</taxon>
        <taxon>Dikarya</taxon>
        <taxon>Basidiomycota</taxon>
        <taxon>Agaricomycotina</taxon>
        <taxon>Agaricomycetes</taxon>
        <taxon>Agaricomycetidae</taxon>
        <taxon>Boletales</taxon>
        <taxon>Sclerodermatineae</taxon>
        <taxon>Pisolithaceae</taxon>
        <taxon>Pisolithus</taxon>
    </lineage>
</organism>
<evidence type="ECO:0000256" key="1">
    <source>
        <dbReference type="SAM" id="MobiDB-lite"/>
    </source>
</evidence>
<dbReference type="InParanoid" id="A0A0C3PH95"/>
<reference evidence="2 3" key="1">
    <citation type="submission" date="2014-04" db="EMBL/GenBank/DDBJ databases">
        <authorList>
            <consortium name="DOE Joint Genome Institute"/>
            <person name="Kuo A."/>
            <person name="Kohler A."/>
            <person name="Costa M.D."/>
            <person name="Nagy L.G."/>
            <person name="Floudas D."/>
            <person name="Copeland A."/>
            <person name="Barry K.W."/>
            <person name="Cichocki N."/>
            <person name="Veneault-Fourrey C."/>
            <person name="LaButti K."/>
            <person name="Lindquist E.A."/>
            <person name="Lipzen A."/>
            <person name="Lundell T."/>
            <person name="Morin E."/>
            <person name="Murat C."/>
            <person name="Sun H."/>
            <person name="Tunlid A."/>
            <person name="Henrissat B."/>
            <person name="Grigoriev I.V."/>
            <person name="Hibbett D.S."/>
            <person name="Martin F."/>
            <person name="Nordberg H.P."/>
            <person name="Cantor M.N."/>
            <person name="Hua S.X."/>
        </authorList>
    </citation>
    <scope>NUCLEOTIDE SEQUENCE [LARGE SCALE GENOMIC DNA]</scope>
    <source>
        <strain evidence="2 3">Marx 270</strain>
    </source>
</reference>
<accession>A0A0C3PH95</accession>
<gene>
    <name evidence="2" type="ORF">M404DRAFT_408461</name>
</gene>
<sequence>MSDYTNLWNLASAPSQFSQLPEDELLALLQKQFQPISHGADTPSDSNKDGSADPVSITKLSLSGVTPSTDDSSPSPSANNVDSVSRRQSHSSYPRQGNNHAQGDETPALKRKASDDDLDEEHNPKNKLAGQCHVIVLLITIPLIGMPPSNSGRVRDQKGAILQAKVDRKLSG</sequence>
<evidence type="ECO:0000313" key="3">
    <source>
        <dbReference type="Proteomes" id="UP000054217"/>
    </source>
</evidence>
<proteinExistence type="predicted"/>
<dbReference type="Proteomes" id="UP000054217">
    <property type="component" value="Unassembled WGS sequence"/>
</dbReference>
<protein>
    <submittedName>
        <fullName evidence="2">Uncharacterized protein</fullName>
    </submittedName>
</protein>
<keyword evidence="3" id="KW-1185">Reference proteome</keyword>
<dbReference type="STRING" id="870435.A0A0C3PH95"/>
<dbReference type="OrthoDB" id="2593073at2759"/>
<name>A0A0C3PH95_PISTI</name>
<dbReference type="AlphaFoldDB" id="A0A0C3PH95"/>
<dbReference type="HOGENOM" id="CLU_132778_0_0_1"/>
<feature type="region of interest" description="Disordered" evidence="1">
    <location>
        <begin position="36"/>
        <end position="125"/>
    </location>
</feature>
<feature type="compositionally biased region" description="Polar residues" evidence="1">
    <location>
        <begin position="90"/>
        <end position="101"/>
    </location>
</feature>
<dbReference type="EMBL" id="KN831960">
    <property type="protein sequence ID" value="KIO07349.1"/>
    <property type="molecule type" value="Genomic_DNA"/>
</dbReference>
<reference evidence="3" key="2">
    <citation type="submission" date="2015-01" db="EMBL/GenBank/DDBJ databases">
        <title>Evolutionary Origins and Diversification of the Mycorrhizal Mutualists.</title>
        <authorList>
            <consortium name="DOE Joint Genome Institute"/>
            <consortium name="Mycorrhizal Genomics Consortium"/>
            <person name="Kohler A."/>
            <person name="Kuo A."/>
            <person name="Nagy L.G."/>
            <person name="Floudas D."/>
            <person name="Copeland A."/>
            <person name="Barry K.W."/>
            <person name="Cichocki N."/>
            <person name="Veneault-Fourrey C."/>
            <person name="LaButti K."/>
            <person name="Lindquist E.A."/>
            <person name="Lipzen A."/>
            <person name="Lundell T."/>
            <person name="Morin E."/>
            <person name="Murat C."/>
            <person name="Riley R."/>
            <person name="Ohm R."/>
            <person name="Sun H."/>
            <person name="Tunlid A."/>
            <person name="Henrissat B."/>
            <person name="Grigoriev I.V."/>
            <person name="Hibbett D.S."/>
            <person name="Martin F."/>
        </authorList>
    </citation>
    <scope>NUCLEOTIDE SEQUENCE [LARGE SCALE GENOMIC DNA]</scope>
    <source>
        <strain evidence="3">Marx 270</strain>
    </source>
</reference>
<feature type="compositionally biased region" description="Low complexity" evidence="1">
    <location>
        <begin position="65"/>
        <end position="83"/>
    </location>
</feature>
<evidence type="ECO:0000313" key="2">
    <source>
        <dbReference type="EMBL" id="KIO07349.1"/>
    </source>
</evidence>